<dbReference type="AlphaFoldDB" id="A0A0D0V3B1"/>
<dbReference type="EMBL" id="KN847906">
    <property type="protein sequence ID" value="KIR39425.1"/>
    <property type="molecule type" value="Genomic_DNA"/>
</dbReference>
<dbReference type="Gene3D" id="3.40.980.10">
    <property type="entry name" value="MoaB/Mog-like domain"/>
    <property type="match status" value="1"/>
</dbReference>
<sequence length="319" mass="35608">MSTEAPIVPTSPSSVADPLGKGKYIQTAGCIIIGDEVLNGKTKDTNSNFFAQYCFDLGIELFVLVSLSVPYYLLISPLFRKRIEVIADDEDEIIEAARRMTEKYDFVITSGGIGPTHDDITYASLAKAFNLPLVHHPETLRRMWALTTPERRAELEKATPAQREARERMALFPTQKEERDVRSEAIFVEADKWVPVVRLAGRLCVFPGIPALFQQLLLALTPYLPLPPASSKPFRHLIYTSKPESAIAPYLTELQARVKKEGIRIGSYPYLYQGVHVSLIGHNVERIKELGREVIREVDGKVVAEGKLGDDTISTAPKM</sequence>
<dbReference type="PANTHER" id="PTHR47675:SF1">
    <property type="entry name" value="MOLYBDOPTERIN BINDING DOMAIN PROTEIN (AFU_ORTHOLOGUE AFUA_5G11210)"/>
    <property type="match status" value="1"/>
</dbReference>
<dbReference type="SUPFAM" id="SSF53218">
    <property type="entry name" value="Molybdenum cofactor biosynthesis proteins"/>
    <property type="match status" value="1"/>
</dbReference>
<dbReference type="HOGENOM" id="CLU_030805_0_0_1"/>
<dbReference type="OrthoDB" id="448496at2759"/>
<dbReference type="Proteomes" id="UP000053392">
    <property type="component" value="Unassembled WGS sequence"/>
</dbReference>
<dbReference type="InterPro" id="IPR001453">
    <property type="entry name" value="MoaB/Mog_dom"/>
</dbReference>
<evidence type="ECO:0000313" key="2">
    <source>
        <dbReference type="EMBL" id="KIR39425.1"/>
    </source>
</evidence>
<name>A0A0D0V3B1_9TREE</name>
<dbReference type="Pfam" id="PF24102">
    <property type="entry name" value="FLAD1_M"/>
    <property type="match status" value="1"/>
</dbReference>
<dbReference type="CDD" id="cd00885">
    <property type="entry name" value="cinA"/>
    <property type="match status" value="1"/>
</dbReference>
<dbReference type="PANTHER" id="PTHR47675">
    <property type="entry name" value="MOLYBDOPTERIN BINDING DOMAIN PROTEIN (AFU_ORTHOLOGUE AFUA_5G11210)"/>
    <property type="match status" value="1"/>
</dbReference>
<dbReference type="InterPro" id="IPR056596">
    <property type="entry name" value="FLAD1_M"/>
</dbReference>
<gene>
    <name evidence="2" type="ORF">I313_04446</name>
</gene>
<dbReference type="InterPro" id="IPR036425">
    <property type="entry name" value="MoaB/Mog-like_dom_sf"/>
</dbReference>
<keyword evidence="3" id="KW-1185">Reference proteome</keyword>
<proteinExistence type="predicted"/>
<dbReference type="GO" id="GO:0042726">
    <property type="term" value="P:flavin-containing compound metabolic process"/>
    <property type="evidence" value="ECO:0007669"/>
    <property type="project" value="TreeGrafter"/>
</dbReference>
<accession>A0A0D0V3B1</accession>
<protein>
    <submittedName>
        <fullName evidence="2">Molybdopterin binding domain-containing protein</fullName>
    </submittedName>
</protein>
<dbReference type="SMART" id="SM00852">
    <property type="entry name" value="MoCF_biosynth"/>
    <property type="match status" value="1"/>
</dbReference>
<feature type="domain" description="MoaB/Mog" evidence="1">
    <location>
        <begin position="29"/>
        <end position="227"/>
    </location>
</feature>
<evidence type="ECO:0000313" key="3">
    <source>
        <dbReference type="Proteomes" id="UP000053392"/>
    </source>
</evidence>
<dbReference type="GO" id="GO:0047884">
    <property type="term" value="F:FAD diphosphatase activity"/>
    <property type="evidence" value="ECO:0007669"/>
    <property type="project" value="TreeGrafter"/>
</dbReference>
<evidence type="ECO:0000259" key="1">
    <source>
        <dbReference type="SMART" id="SM00852"/>
    </source>
</evidence>
<organism evidence="2 3">
    <name type="scientific">Cryptococcus deuterogattii Ram5</name>
    <dbReference type="NCBI Taxonomy" id="1296110"/>
    <lineage>
        <taxon>Eukaryota</taxon>
        <taxon>Fungi</taxon>
        <taxon>Dikarya</taxon>
        <taxon>Basidiomycota</taxon>
        <taxon>Agaricomycotina</taxon>
        <taxon>Tremellomycetes</taxon>
        <taxon>Tremellales</taxon>
        <taxon>Cryptococcaceae</taxon>
        <taxon>Cryptococcus</taxon>
        <taxon>Cryptococcus gattii species complex</taxon>
    </lineage>
</organism>
<reference evidence="2 3" key="1">
    <citation type="submission" date="2015-01" db="EMBL/GenBank/DDBJ databases">
        <title>The Genome Sequence of Cryptococcus gattii Ram5.</title>
        <authorList>
            <consortium name="The Broad Institute Genomics Platform"/>
            <person name="Cuomo C."/>
            <person name="Litvintseva A."/>
            <person name="Chen Y."/>
            <person name="Heitman J."/>
            <person name="Sun S."/>
            <person name="Springer D."/>
            <person name="Dromer F."/>
            <person name="Young S."/>
            <person name="Zeng Q."/>
            <person name="Gargeya S."/>
            <person name="Abouelleil A."/>
            <person name="Alvarado L."/>
            <person name="Chapman S.B."/>
            <person name="Gainer-Dewar J."/>
            <person name="Goldberg J."/>
            <person name="Griggs A."/>
            <person name="Gujja S."/>
            <person name="Hansen M."/>
            <person name="Howarth C."/>
            <person name="Imamovic A."/>
            <person name="Larimer J."/>
            <person name="Murphy C."/>
            <person name="Naylor J."/>
            <person name="Pearson M."/>
            <person name="Priest M."/>
            <person name="Roberts A."/>
            <person name="Saif S."/>
            <person name="Shea T."/>
            <person name="Sykes S."/>
            <person name="Wortman J."/>
            <person name="Nusbaum C."/>
            <person name="Birren B."/>
        </authorList>
    </citation>
    <scope>NUCLEOTIDE SEQUENCE [LARGE SCALE GENOMIC DNA]</scope>
    <source>
        <strain evidence="2 3">Ram5</strain>
    </source>
</reference>
<dbReference type="Pfam" id="PF00994">
    <property type="entry name" value="MoCF_biosynth"/>
    <property type="match status" value="1"/>
</dbReference>